<proteinExistence type="predicted"/>
<feature type="signal peptide" evidence="1">
    <location>
        <begin position="1"/>
        <end position="19"/>
    </location>
</feature>
<dbReference type="RefSeq" id="WP_191159923.1">
    <property type="nucleotide sequence ID" value="NZ_JACWMX010000001.1"/>
</dbReference>
<organism evidence="2 3">
    <name type="scientific">Mucilaginibacter glaciei</name>
    <dbReference type="NCBI Taxonomy" id="2772109"/>
    <lineage>
        <taxon>Bacteria</taxon>
        <taxon>Pseudomonadati</taxon>
        <taxon>Bacteroidota</taxon>
        <taxon>Sphingobacteriia</taxon>
        <taxon>Sphingobacteriales</taxon>
        <taxon>Sphingobacteriaceae</taxon>
        <taxon>Mucilaginibacter</taxon>
    </lineage>
</organism>
<evidence type="ECO:0000256" key="1">
    <source>
        <dbReference type="SAM" id="SignalP"/>
    </source>
</evidence>
<evidence type="ECO:0000313" key="3">
    <source>
        <dbReference type="Proteomes" id="UP000619078"/>
    </source>
</evidence>
<dbReference type="EMBL" id="JACWMX010000001">
    <property type="protein sequence ID" value="MBD1391717.1"/>
    <property type="molecule type" value="Genomic_DNA"/>
</dbReference>
<accession>A0A926NNE0</accession>
<keyword evidence="1" id="KW-0732">Signal</keyword>
<dbReference type="Proteomes" id="UP000619078">
    <property type="component" value="Unassembled WGS sequence"/>
</dbReference>
<reference evidence="2" key="1">
    <citation type="submission" date="2020-09" db="EMBL/GenBank/DDBJ databases">
        <title>Novel species of Mucilaginibacter isolated from a glacier on the Tibetan Plateau.</title>
        <authorList>
            <person name="Liu Q."/>
            <person name="Xin Y.-H."/>
        </authorList>
    </citation>
    <scope>NUCLEOTIDE SEQUENCE</scope>
    <source>
        <strain evidence="2">ZB1P21</strain>
    </source>
</reference>
<evidence type="ECO:0000313" key="2">
    <source>
        <dbReference type="EMBL" id="MBD1391717.1"/>
    </source>
</evidence>
<dbReference type="Gene3D" id="1.25.40.10">
    <property type="entry name" value="Tetratricopeptide repeat domain"/>
    <property type="match status" value="1"/>
</dbReference>
<gene>
    <name evidence="2" type="ORF">IDJ76_01275</name>
</gene>
<feature type="chain" id="PRO_5037681479" description="Tetratricopeptide repeat protein" evidence="1">
    <location>
        <begin position="20"/>
        <end position="253"/>
    </location>
</feature>
<evidence type="ECO:0008006" key="4">
    <source>
        <dbReference type="Google" id="ProtNLM"/>
    </source>
</evidence>
<dbReference type="AlphaFoldDB" id="A0A926NNE0"/>
<keyword evidence="3" id="KW-1185">Reference proteome</keyword>
<sequence length="253" mass="28648">MKKLLTIAILFLASANVFADTRNLDSLKSQLQLTKNDSLKGGIYQAIATQYLQYDTIKHSGVKRYYQDEALNYTMLALHNYSYYDDTLGMRTCFDYLSKVYQSQGKLAQAKWFVLQSNKISRDRKDIDGIVNSLVRLSSVKMSNKDYKLAMRDLNEALVLSTKNKLTKLEALVQKNYAYLYNRMGDTEKGDLASKRASELNDQVLTEDQLRSTAMAATPDTAKVKVVLKKKVAVSTTAKKMNKLNAAKRYASL</sequence>
<dbReference type="SUPFAM" id="SSF48452">
    <property type="entry name" value="TPR-like"/>
    <property type="match status" value="1"/>
</dbReference>
<name>A0A926NNE0_9SPHI</name>
<dbReference type="InterPro" id="IPR011990">
    <property type="entry name" value="TPR-like_helical_dom_sf"/>
</dbReference>
<comment type="caution">
    <text evidence="2">The sequence shown here is derived from an EMBL/GenBank/DDBJ whole genome shotgun (WGS) entry which is preliminary data.</text>
</comment>
<protein>
    <recommendedName>
        <fullName evidence="4">Tetratricopeptide repeat protein</fullName>
    </recommendedName>
</protein>